<evidence type="ECO:0000313" key="1">
    <source>
        <dbReference type="EMBL" id="QHI99296.1"/>
    </source>
</evidence>
<reference evidence="1 2" key="1">
    <citation type="submission" date="2020-01" db="EMBL/GenBank/DDBJ databases">
        <title>Genome sequencing of strain KACC 21265.</title>
        <authorList>
            <person name="Heo J."/>
            <person name="Kim S.-J."/>
            <person name="Kim J.-S."/>
            <person name="Hong S.-B."/>
            <person name="Kwon S.-W."/>
        </authorList>
    </citation>
    <scope>NUCLEOTIDE SEQUENCE [LARGE SCALE GENOMIC DNA]</scope>
    <source>
        <strain evidence="1 2">KACC 21265</strain>
    </source>
</reference>
<proteinExistence type="predicted"/>
<dbReference type="KEGG" id="xyk:GT347_15725"/>
<evidence type="ECO:0000313" key="2">
    <source>
        <dbReference type="Proteomes" id="UP000464787"/>
    </source>
</evidence>
<dbReference type="Proteomes" id="UP000464787">
    <property type="component" value="Chromosome"/>
</dbReference>
<gene>
    <name evidence="1" type="ORF">GT347_15725</name>
</gene>
<sequence length="143" mass="15930">MHTPVWRTRLRELIAAVERLDGQPQDVEAALAAFELLLAEARGLHPRAQRRLYLAVAQAFSTGALGDAYHRTEKTNQAVSRIFRRLLALVQDWSLKTECGLQMTEALLASPPYFPLRDRQALHIALLETLHGIVTGGTELHAA</sequence>
<organism evidence="1 2">
    <name type="scientific">Xylophilus rhododendri</name>
    <dbReference type="NCBI Taxonomy" id="2697032"/>
    <lineage>
        <taxon>Bacteria</taxon>
        <taxon>Pseudomonadati</taxon>
        <taxon>Pseudomonadota</taxon>
        <taxon>Betaproteobacteria</taxon>
        <taxon>Burkholderiales</taxon>
        <taxon>Xylophilus</taxon>
    </lineage>
</organism>
<dbReference type="EMBL" id="CP047650">
    <property type="protein sequence ID" value="QHI99296.1"/>
    <property type="molecule type" value="Genomic_DNA"/>
</dbReference>
<accession>A0A857J640</accession>
<dbReference type="AlphaFoldDB" id="A0A857J640"/>
<keyword evidence="2" id="KW-1185">Reference proteome</keyword>
<dbReference type="RefSeq" id="WP_160553087.1">
    <property type="nucleotide sequence ID" value="NZ_CP047650.1"/>
</dbReference>
<protein>
    <submittedName>
        <fullName evidence="1">Uncharacterized protein</fullName>
    </submittedName>
</protein>
<name>A0A857J640_9BURK</name>